<sequence>MSSHRVSDWGDVRALDKKLAKGAHKSSHHAQDASSVHDPSGAGTAELVAEDTGRIELDPDEIAAADAELAKRHDELTGYLHQAEQLASPLRDGNSPVAEHLRKAFGVRGSTDAGVQAVLRQYLEELSALRGAIRAASDGQVRQEGDAQDALGALHGRTDDGGQA</sequence>
<proteinExistence type="predicted"/>
<dbReference type="Proteomes" id="UP001500689">
    <property type="component" value="Unassembled WGS sequence"/>
</dbReference>
<accession>A0ABP6VCM6</accession>
<feature type="region of interest" description="Disordered" evidence="1">
    <location>
        <begin position="136"/>
        <end position="164"/>
    </location>
</feature>
<dbReference type="EMBL" id="BAAAZN010000002">
    <property type="protein sequence ID" value="GAA3533001.1"/>
    <property type="molecule type" value="Genomic_DNA"/>
</dbReference>
<evidence type="ECO:0000313" key="2">
    <source>
        <dbReference type="EMBL" id="GAA3533001.1"/>
    </source>
</evidence>
<comment type="caution">
    <text evidence="2">The sequence shown here is derived from an EMBL/GenBank/DDBJ whole genome shotgun (WGS) entry which is preliminary data.</text>
</comment>
<reference evidence="3" key="1">
    <citation type="journal article" date="2019" name="Int. J. Syst. Evol. Microbiol.">
        <title>The Global Catalogue of Microorganisms (GCM) 10K type strain sequencing project: providing services to taxonomists for standard genome sequencing and annotation.</title>
        <authorList>
            <consortium name="The Broad Institute Genomics Platform"/>
            <consortium name="The Broad Institute Genome Sequencing Center for Infectious Disease"/>
            <person name="Wu L."/>
            <person name="Ma J."/>
        </authorList>
    </citation>
    <scope>NUCLEOTIDE SEQUENCE [LARGE SCALE GENOMIC DNA]</scope>
    <source>
        <strain evidence="3">JCM 16898</strain>
    </source>
</reference>
<evidence type="ECO:0000313" key="3">
    <source>
        <dbReference type="Proteomes" id="UP001500689"/>
    </source>
</evidence>
<organism evidence="2 3">
    <name type="scientific">Amycolatopsis ultiminotia</name>
    <dbReference type="NCBI Taxonomy" id="543629"/>
    <lineage>
        <taxon>Bacteria</taxon>
        <taxon>Bacillati</taxon>
        <taxon>Actinomycetota</taxon>
        <taxon>Actinomycetes</taxon>
        <taxon>Pseudonocardiales</taxon>
        <taxon>Pseudonocardiaceae</taxon>
        <taxon>Amycolatopsis</taxon>
    </lineage>
</organism>
<gene>
    <name evidence="2" type="ORF">GCM10022222_15470</name>
</gene>
<evidence type="ECO:0000256" key="1">
    <source>
        <dbReference type="SAM" id="MobiDB-lite"/>
    </source>
</evidence>
<dbReference type="RefSeq" id="WP_344856761.1">
    <property type="nucleotide sequence ID" value="NZ_BAAAZN010000002.1"/>
</dbReference>
<protein>
    <submittedName>
        <fullName evidence="2">Uncharacterized protein</fullName>
    </submittedName>
</protein>
<keyword evidence="3" id="KW-1185">Reference proteome</keyword>
<feature type="region of interest" description="Disordered" evidence="1">
    <location>
        <begin position="18"/>
        <end position="54"/>
    </location>
</feature>
<name>A0ABP6VCM6_9PSEU</name>